<gene>
    <name evidence="2" type="ORF">S01H4_62966</name>
</gene>
<evidence type="ECO:0000256" key="1">
    <source>
        <dbReference type="SAM" id="MobiDB-lite"/>
    </source>
</evidence>
<evidence type="ECO:0000313" key="2">
    <source>
        <dbReference type="EMBL" id="GAH10411.1"/>
    </source>
</evidence>
<dbReference type="AlphaFoldDB" id="X1CPT1"/>
<feature type="region of interest" description="Disordered" evidence="1">
    <location>
        <begin position="1"/>
        <end position="43"/>
    </location>
</feature>
<dbReference type="EMBL" id="BART01037725">
    <property type="protein sequence ID" value="GAH10411.1"/>
    <property type="molecule type" value="Genomic_DNA"/>
</dbReference>
<feature type="non-terminal residue" evidence="2">
    <location>
        <position position="1"/>
    </location>
</feature>
<name>X1CPT1_9ZZZZ</name>
<organism evidence="2">
    <name type="scientific">marine sediment metagenome</name>
    <dbReference type="NCBI Taxonomy" id="412755"/>
    <lineage>
        <taxon>unclassified sequences</taxon>
        <taxon>metagenomes</taxon>
        <taxon>ecological metagenomes</taxon>
    </lineage>
</organism>
<protein>
    <submittedName>
        <fullName evidence="2">Uncharacterized protein</fullName>
    </submittedName>
</protein>
<accession>X1CPT1</accession>
<comment type="caution">
    <text evidence="2">The sequence shown here is derived from an EMBL/GenBank/DDBJ whole genome shotgun (WGS) entry which is preliminary data.</text>
</comment>
<sequence>SFVRSGKTGNNGSYHKKTQTDFHSAEAVQKSLAAKAPYKPENK</sequence>
<reference evidence="2" key="1">
    <citation type="journal article" date="2014" name="Front. Microbiol.">
        <title>High frequency of phylogenetically diverse reductive dehalogenase-homologous genes in deep subseafloor sedimentary metagenomes.</title>
        <authorList>
            <person name="Kawai M."/>
            <person name="Futagami T."/>
            <person name="Toyoda A."/>
            <person name="Takaki Y."/>
            <person name="Nishi S."/>
            <person name="Hori S."/>
            <person name="Arai W."/>
            <person name="Tsubouchi T."/>
            <person name="Morono Y."/>
            <person name="Uchiyama I."/>
            <person name="Ito T."/>
            <person name="Fujiyama A."/>
            <person name="Inagaki F."/>
            <person name="Takami H."/>
        </authorList>
    </citation>
    <scope>NUCLEOTIDE SEQUENCE</scope>
    <source>
        <strain evidence="2">Expedition CK06-06</strain>
    </source>
</reference>
<proteinExistence type="predicted"/>